<dbReference type="InterPro" id="IPR006119">
    <property type="entry name" value="Resolv_N"/>
</dbReference>
<name>A0A829WCT6_9FIRM</name>
<dbReference type="SMART" id="SM00857">
    <property type="entry name" value="Resolvase"/>
    <property type="match status" value="1"/>
</dbReference>
<dbReference type="Proteomes" id="UP000315200">
    <property type="component" value="Unassembled WGS sequence"/>
</dbReference>
<protein>
    <submittedName>
        <fullName evidence="4">Resolvase</fullName>
    </submittedName>
</protein>
<evidence type="ECO:0000313" key="4">
    <source>
        <dbReference type="EMBL" id="GEA38386.1"/>
    </source>
</evidence>
<dbReference type="SUPFAM" id="SSF53041">
    <property type="entry name" value="Resolvase-like"/>
    <property type="match status" value="1"/>
</dbReference>
<comment type="caution">
    <text evidence="4">The sequence shown here is derived from an EMBL/GenBank/DDBJ whole genome shotgun (WGS) entry which is preliminary data.</text>
</comment>
<dbReference type="PROSITE" id="PS51737">
    <property type="entry name" value="RECOMBINASE_DNA_BIND"/>
    <property type="match status" value="1"/>
</dbReference>
<dbReference type="Pfam" id="PF13408">
    <property type="entry name" value="Zn_ribbon_recom"/>
    <property type="match status" value="1"/>
</dbReference>
<dbReference type="Pfam" id="PF07508">
    <property type="entry name" value="Recombinase"/>
    <property type="match status" value="1"/>
</dbReference>
<dbReference type="EMBL" id="BJLB01000001">
    <property type="protein sequence ID" value="GEA38386.1"/>
    <property type="molecule type" value="Genomic_DNA"/>
</dbReference>
<accession>A0A829WCT6</accession>
<evidence type="ECO:0000256" key="1">
    <source>
        <dbReference type="SAM" id="Coils"/>
    </source>
</evidence>
<gene>
    <name evidence="4" type="ORF">Ccl03g_40990</name>
</gene>
<dbReference type="Gene3D" id="3.40.50.1390">
    <property type="entry name" value="Resolvase, N-terminal catalytic domain"/>
    <property type="match status" value="1"/>
</dbReference>
<dbReference type="InterPro" id="IPR036162">
    <property type="entry name" value="Resolvase-like_N_sf"/>
</dbReference>
<dbReference type="PROSITE" id="PS51736">
    <property type="entry name" value="RECOMBINASES_3"/>
    <property type="match status" value="1"/>
</dbReference>
<dbReference type="InterPro" id="IPR050639">
    <property type="entry name" value="SSR_resolvase"/>
</dbReference>
<dbReference type="AlphaFoldDB" id="A0A829WCT6"/>
<sequence>MARKSRFRAPVQEKPKLRVYSTGAYVRLSVLDGHQCDSDSIENQEALVRAYVESDPSLSLFSVYSDNGETGVDFERDDFERLLDDIRAGKVDCVIVKDLSRFGRNYIEAGEYLEKIFPFMGVRFIAVNDGYDSIDPAASDSLSMHLKNLVNDVYARDISQKICPVLQEKQERGEFIGNWAAYGYLKSAEDKHRLVVDEETAPVVRDIFQWRLIGMDYQEIAKRLTELGIPSPSRYRFEKGMVKSKRFAASVWTGQVIKNMVRSEVYLGHVVQGKTRKALWKGQKRTTQPREKWTVVKNTHEAIIDRQTFDEVQRMAEQDKQTFDDRQGAFPEIINPENILKGLVYCGDCGRKLVRQRSVHESKVKNPGIHVRYFFYCHTHAEDSSRCVGIRVPEDTLLETVSQVIRSHFATALDMERLIKSAGRKALALSKKQEILHRIMQAEEQLDRIARLRETLYDDYLDHLMDEHDYLYARNRYIEQEEEQRALLEELESQNAAVMEPGTGEPAWLRALLSIHETSELTRGMVLELIDRIIVYSSSNIAVRLRFEDEYECMKERLFPPMGVAASE</sequence>
<evidence type="ECO:0000313" key="5">
    <source>
        <dbReference type="Proteomes" id="UP000315200"/>
    </source>
</evidence>
<dbReference type="GeneID" id="97209292"/>
<feature type="coiled-coil region" evidence="1">
    <location>
        <begin position="432"/>
        <end position="497"/>
    </location>
</feature>
<organism evidence="4 5">
    <name type="scientific">Enterocloster clostridioformis</name>
    <dbReference type="NCBI Taxonomy" id="1531"/>
    <lineage>
        <taxon>Bacteria</taxon>
        <taxon>Bacillati</taxon>
        <taxon>Bacillota</taxon>
        <taxon>Clostridia</taxon>
        <taxon>Lachnospirales</taxon>
        <taxon>Lachnospiraceae</taxon>
        <taxon>Enterocloster</taxon>
    </lineage>
</organism>
<dbReference type="InterPro" id="IPR038109">
    <property type="entry name" value="DNA_bind_recomb_sf"/>
</dbReference>
<dbReference type="GO" id="GO:0003677">
    <property type="term" value="F:DNA binding"/>
    <property type="evidence" value="ECO:0007669"/>
    <property type="project" value="InterPro"/>
</dbReference>
<evidence type="ECO:0000259" key="3">
    <source>
        <dbReference type="PROSITE" id="PS51737"/>
    </source>
</evidence>
<dbReference type="GO" id="GO:0000150">
    <property type="term" value="F:DNA strand exchange activity"/>
    <property type="evidence" value="ECO:0007669"/>
    <property type="project" value="InterPro"/>
</dbReference>
<feature type="domain" description="Recombinase" evidence="3">
    <location>
        <begin position="181"/>
        <end position="322"/>
    </location>
</feature>
<reference evidence="4 5" key="1">
    <citation type="submission" date="2019-06" db="EMBL/GenBank/DDBJ databases">
        <title>Draft genome sequence of [Clostridium] clostridioforme NBRC 113352.</title>
        <authorList>
            <person name="Miura T."/>
            <person name="Furukawa M."/>
            <person name="Shimamura M."/>
            <person name="Ohyama Y."/>
            <person name="Yamazoe A."/>
            <person name="Kawasaki H."/>
        </authorList>
    </citation>
    <scope>NUCLEOTIDE SEQUENCE [LARGE SCALE GENOMIC DNA]</scope>
    <source>
        <strain evidence="4 5">NBRC 113352</strain>
    </source>
</reference>
<dbReference type="PANTHER" id="PTHR30461:SF23">
    <property type="entry name" value="DNA RECOMBINASE-RELATED"/>
    <property type="match status" value="1"/>
</dbReference>
<dbReference type="RefSeq" id="WP_141267714.1">
    <property type="nucleotide sequence ID" value="NZ_AP031445.1"/>
</dbReference>
<dbReference type="Pfam" id="PF00239">
    <property type="entry name" value="Resolvase"/>
    <property type="match status" value="1"/>
</dbReference>
<proteinExistence type="predicted"/>
<evidence type="ECO:0000259" key="2">
    <source>
        <dbReference type="PROSITE" id="PS51736"/>
    </source>
</evidence>
<dbReference type="InterPro" id="IPR025827">
    <property type="entry name" value="Zn_ribbon_recom_dom"/>
</dbReference>
<dbReference type="Gene3D" id="3.90.1750.20">
    <property type="entry name" value="Putative Large Serine Recombinase, Chain B, Domain 2"/>
    <property type="match status" value="1"/>
</dbReference>
<keyword evidence="1" id="KW-0175">Coiled coil</keyword>
<dbReference type="PANTHER" id="PTHR30461">
    <property type="entry name" value="DNA-INVERTASE FROM LAMBDOID PROPHAGE"/>
    <property type="match status" value="1"/>
</dbReference>
<feature type="domain" description="Resolvase/invertase-type recombinase catalytic" evidence="2">
    <location>
        <begin position="21"/>
        <end position="173"/>
    </location>
</feature>
<dbReference type="InterPro" id="IPR011109">
    <property type="entry name" value="DNA_bind_recombinase_dom"/>
</dbReference>